<evidence type="ECO:0000313" key="7">
    <source>
        <dbReference type="Proteomes" id="UP000694680"/>
    </source>
</evidence>
<protein>
    <recommendedName>
        <fullName evidence="1">protein-tyrosine-phosphatase</fullName>
        <ecNumber evidence="1">3.1.3.48</ecNumber>
    </recommendedName>
</protein>
<reference evidence="6" key="1">
    <citation type="submission" date="2020-06" db="EMBL/GenBank/DDBJ databases">
        <authorList>
            <consortium name="Wellcome Sanger Institute Data Sharing"/>
        </authorList>
    </citation>
    <scope>NUCLEOTIDE SEQUENCE [LARGE SCALE GENOMIC DNA]</scope>
</reference>
<dbReference type="Pfam" id="PF00102">
    <property type="entry name" value="Y_phosphatase"/>
    <property type="match status" value="2"/>
</dbReference>
<dbReference type="Gene3D" id="3.90.190.10">
    <property type="entry name" value="Protein tyrosine phosphatase superfamily"/>
    <property type="match status" value="2"/>
</dbReference>
<dbReference type="InterPro" id="IPR016130">
    <property type="entry name" value="Tyr_Pase_AS"/>
</dbReference>
<dbReference type="PROSITE" id="PS00383">
    <property type="entry name" value="TYR_PHOSPHATASE_1"/>
    <property type="match status" value="1"/>
</dbReference>
<evidence type="ECO:0000259" key="5">
    <source>
        <dbReference type="PROSITE" id="PS50056"/>
    </source>
</evidence>
<dbReference type="AlphaFoldDB" id="A0A8C5NGM7"/>
<dbReference type="PROSITE" id="PS50056">
    <property type="entry name" value="TYR_PHOSPHATASE_2"/>
    <property type="match status" value="2"/>
</dbReference>
<gene>
    <name evidence="6" type="primary">ptprc</name>
</gene>
<feature type="domain" description="Tyrosine specific protein phosphatases" evidence="5">
    <location>
        <begin position="509"/>
        <end position="585"/>
    </location>
</feature>
<dbReference type="PANTHER" id="PTHR19134:SF539">
    <property type="entry name" value="RECEPTOR-TYPE TYROSINE-PROTEIN PHOSPHATASE C"/>
    <property type="match status" value="1"/>
</dbReference>
<accession>A0A8C5NGM7</accession>
<dbReference type="InterPro" id="IPR003595">
    <property type="entry name" value="Tyr_Pase_cat"/>
</dbReference>
<organism evidence="6 7">
    <name type="scientific">Gouania willdenowi</name>
    <name type="common">Blunt-snouted clingfish</name>
    <name type="synonym">Lepadogaster willdenowi</name>
    <dbReference type="NCBI Taxonomy" id="441366"/>
    <lineage>
        <taxon>Eukaryota</taxon>
        <taxon>Metazoa</taxon>
        <taxon>Chordata</taxon>
        <taxon>Craniata</taxon>
        <taxon>Vertebrata</taxon>
        <taxon>Euteleostomi</taxon>
        <taxon>Actinopterygii</taxon>
        <taxon>Neopterygii</taxon>
        <taxon>Teleostei</taxon>
        <taxon>Neoteleostei</taxon>
        <taxon>Acanthomorphata</taxon>
        <taxon>Ovalentaria</taxon>
        <taxon>Blenniimorphae</taxon>
        <taxon>Blenniiformes</taxon>
        <taxon>Gobiesocoidei</taxon>
        <taxon>Gobiesocidae</taxon>
        <taxon>Gobiesocinae</taxon>
        <taxon>Gouania</taxon>
    </lineage>
</organism>
<evidence type="ECO:0000256" key="3">
    <source>
        <dbReference type="SAM" id="MobiDB-lite"/>
    </source>
</evidence>
<evidence type="ECO:0000256" key="2">
    <source>
        <dbReference type="ARBA" id="ARBA00022912"/>
    </source>
</evidence>
<dbReference type="GO" id="GO:0004725">
    <property type="term" value="F:protein tyrosine phosphatase activity"/>
    <property type="evidence" value="ECO:0007669"/>
    <property type="project" value="UniProtKB-EC"/>
</dbReference>
<feature type="region of interest" description="Disordered" evidence="3">
    <location>
        <begin position="370"/>
        <end position="394"/>
    </location>
</feature>
<dbReference type="EC" id="3.1.3.48" evidence="1"/>
<keyword evidence="2" id="KW-0904">Protein phosphatase</keyword>
<feature type="domain" description="Tyrosine-protein phosphatase" evidence="4">
    <location>
        <begin position="323"/>
        <end position="580"/>
    </location>
</feature>
<reference evidence="6" key="3">
    <citation type="submission" date="2025-09" db="UniProtKB">
        <authorList>
            <consortium name="Ensembl"/>
        </authorList>
    </citation>
    <scope>IDENTIFICATION</scope>
</reference>
<dbReference type="SMART" id="SM00194">
    <property type="entry name" value="PTPc"/>
    <property type="match status" value="2"/>
</dbReference>
<feature type="compositionally biased region" description="Acidic residues" evidence="3">
    <location>
        <begin position="377"/>
        <end position="392"/>
    </location>
</feature>
<dbReference type="Proteomes" id="UP000694680">
    <property type="component" value="Chromosome 4"/>
</dbReference>
<name>A0A8C5NGM7_GOUWI</name>
<sequence length="649" mass="75724">CLLFFILYVILDAKYTLKSKYLTYLELILLSVCFLSMTDDEDSLMSVEPMSAEILKEAFKRKYADEARLFFAEFQTIPRIFSRYTVKEARRTCNAIKNRYGFSEPKKYIAAQGPKTETVCDFWRMIWEQQSSIIVMVTQCEEGNKVKCAKYWPADEEEAEIFEEFVVKLNSEDHFPDYHIRHLSLINKKEKNSEREVTQIQFMSWPDHGVPGEPQLLLKLRRRVNAFKNRRQWPHAGVGRTGTYISIDAMMECLEAEGRVDVYGSVVELRRQRGHMVQVEPQYILIHQALLEHNQFGETEISLSELHSTLSTLYNSDNEPTLLEEEFERLPNFPNWRHCKAGITEENKKKNRSMSAIPYDYNRVLLRLDEGQSQDSEANDEDEESSDEEDEESTKYINASHIDGYWGPRVFITAQTPLTDTVEDFWFMVYQKQVPAIAMLSDEDLDSVYWNQEDQTFGEIEVKLVSTDTFPTFISRDFLIRHVKRKKSRTVKHFQFLKWEGSEVPEKPEDLTEMIKNMKVKFHIDKSQRNIVVHCSDGSSRSGIFCALWNLLDSAETEKLVDVFQVAKTLRKERQGMFSNLVRKRVSSLPSFNLFIVYELIAAVTICDSQIHSIKIFLNEGSADSPLMIREEDEKEKQITQEETDSMEA</sequence>
<dbReference type="InterPro" id="IPR029021">
    <property type="entry name" value="Prot-tyrosine_phosphatase-like"/>
</dbReference>
<keyword evidence="7" id="KW-1185">Reference proteome</keyword>
<dbReference type="FunFam" id="3.90.190.10:FF:000042">
    <property type="entry name" value="receptor-type tyrosine-protein phosphatase C isoform X1"/>
    <property type="match status" value="1"/>
</dbReference>
<dbReference type="PANTHER" id="PTHR19134">
    <property type="entry name" value="RECEPTOR-TYPE TYROSINE-PROTEIN PHOSPHATASE"/>
    <property type="match status" value="1"/>
</dbReference>
<dbReference type="PROSITE" id="PS50055">
    <property type="entry name" value="TYR_PHOSPHATASE_PTP"/>
    <property type="match status" value="2"/>
</dbReference>
<reference evidence="6" key="2">
    <citation type="submission" date="2025-08" db="UniProtKB">
        <authorList>
            <consortium name="Ensembl"/>
        </authorList>
    </citation>
    <scope>IDENTIFICATION</scope>
</reference>
<dbReference type="InterPro" id="IPR000387">
    <property type="entry name" value="Tyr_Pase_dom"/>
</dbReference>
<evidence type="ECO:0000259" key="4">
    <source>
        <dbReference type="PROSITE" id="PS50055"/>
    </source>
</evidence>
<dbReference type="PRINTS" id="PR00700">
    <property type="entry name" value="PRTYPHPHTASE"/>
</dbReference>
<dbReference type="SUPFAM" id="SSF52799">
    <property type="entry name" value="(Phosphotyrosine protein) phosphatases II"/>
    <property type="match status" value="2"/>
</dbReference>
<proteinExistence type="predicted"/>
<feature type="domain" description="Tyrosine specific protein phosphatases" evidence="5">
    <location>
        <begin position="236"/>
        <end position="284"/>
    </location>
</feature>
<keyword evidence="2" id="KW-0378">Hydrolase</keyword>
<feature type="domain" description="Tyrosine-protein phosphatase" evidence="4">
    <location>
        <begin position="63"/>
        <end position="293"/>
    </location>
</feature>
<evidence type="ECO:0000256" key="1">
    <source>
        <dbReference type="ARBA" id="ARBA00013064"/>
    </source>
</evidence>
<dbReference type="SMART" id="SM00404">
    <property type="entry name" value="PTPc_motif"/>
    <property type="match status" value="2"/>
</dbReference>
<dbReference type="Ensembl" id="ENSGWIT00000058199.1">
    <property type="protein sequence ID" value="ENSGWIP00000053989.1"/>
    <property type="gene ID" value="ENSGWIG00000025743.1"/>
</dbReference>
<dbReference type="InterPro" id="IPR000242">
    <property type="entry name" value="PTP_cat"/>
</dbReference>
<dbReference type="InterPro" id="IPR050348">
    <property type="entry name" value="Protein-Tyr_Phosphatase"/>
</dbReference>
<evidence type="ECO:0000313" key="6">
    <source>
        <dbReference type="Ensembl" id="ENSGWIP00000053989.1"/>
    </source>
</evidence>